<dbReference type="STRING" id="298654.FraEuI1c_3226"/>
<dbReference type="GO" id="GO:0006707">
    <property type="term" value="P:cholesterol catabolic process"/>
    <property type="evidence" value="ECO:0007669"/>
    <property type="project" value="TreeGrafter"/>
</dbReference>
<dbReference type="SUPFAM" id="SSF48264">
    <property type="entry name" value="Cytochrome P450"/>
    <property type="match status" value="1"/>
</dbReference>
<keyword evidence="8" id="KW-1185">Reference proteome</keyword>
<dbReference type="GO" id="GO:0005506">
    <property type="term" value="F:iron ion binding"/>
    <property type="evidence" value="ECO:0007669"/>
    <property type="project" value="InterPro"/>
</dbReference>
<dbReference type="PANTHER" id="PTHR46696">
    <property type="entry name" value="P450, PUTATIVE (EUROFUNG)-RELATED"/>
    <property type="match status" value="1"/>
</dbReference>
<gene>
    <name evidence="7" type="ordered locus">FraEuI1c_3226</name>
</gene>
<evidence type="ECO:0000256" key="1">
    <source>
        <dbReference type="ARBA" id="ARBA00010617"/>
    </source>
</evidence>
<dbReference type="EMBL" id="CP002299">
    <property type="protein sequence ID" value="ADP81239.1"/>
    <property type="molecule type" value="Genomic_DNA"/>
</dbReference>
<keyword evidence="2" id="KW-0349">Heme</keyword>
<dbReference type="FunFam" id="1.10.630.10:FF:000018">
    <property type="entry name" value="Cytochrome P450 monooxygenase"/>
    <property type="match status" value="1"/>
</dbReference>
<name>E3IU46_PSEI1</name>
<dbReference type="KEGG" id="fri:FraEuI1c_3226"/>
<evidence type="ECO:0000256" key="3">
    <source>
        <dbReference type="ARBA" id="ARBA00022723"/>
    </source>
</evidence>
<reference evidence="7 8" key="1">
    <citation type="submission" date="2010-10" db="EMBL/GenBank/DDBJ databases">
        <title>Complete sequence of Frankia sp. EuI1c.</title>
        <authorList>
            <consortium name="US DOE Joint Genome Institute"/>
            <person name="Lucas S."/>
            <person name="Copeland A."/>
            <person name="Lapidus A."/>
            <person name="Cheng J.-F."/>
            <person name="Bruce D."/>
            <person name="Goodwin L."/>
            <person name="Pitluck S."/>
            <person name="Chertkov O."/>
            <person name="Detter J.C."/>
            <person name="Han C."/>
            <person name="Tapia R."/>
            <person name="Land M."/>
            <person name="Hauser L."/>
            <person name="Jeffries C."/>
            <person name="Kyrpides N."/>
            <person name="Ivanova N."/>
            <person name="Mikhailova N."/>
            <person name="Beauchemin N."/>
            <person name="Sen A."/>
            <person name="Sur S.A."/>
            <person name="Gtari M."/>
            <person name="Wall L."/>
            <person name="Tisa L."/>
            <person name="Woyke T."/>
        </authorList>
    </citation>
    <scope>NUCLEOTIDE SEQUENCE [LARGE SCALE GENOMIC DNA]</scope>
    <source>
        <strain evidence="8">DSM 45817 / CECT 9037 / EuI1c</strain>
    </source>
</reference>
<dbReference type="Proteomes" id="UP000002484">
    <property type="component" value="Chromosome"/>
</dbReference>
<dbReference type="AlphaFoldDB" id="E3IU46"/>
<proteinExistence type="inferred from homology"/>
<dbReference type="PANTHER" id="PTHR46696:SF4">
    <property type="entry name" value="BIOTIN BIOSYNTHESIS CYTOCHROME P450"/>
    <property type="match status" value="1"/>
</dbReference>
<protein>
    <submittedName>
        <fullName evidence="7">Cytochrome P450</fullName>
    </submittedName>
</protein>
<accession>E3IU46</accession>
<comment type="similarity">
    <text evidence="1">Belongs to the cytochrome P450 family.</text>
</comment>
<dbReference type="InterPro" id="IPR002397">
    <property type="entry name" value="Cyt_P450_B"/>
</dbReference>
<dbReference type="HOGENOM" id="CLU_033716_0_0_11"/>
<dbReference type="Gene3D" id="1.10.630.10">
    <property type="entry name" value="Cytochrome P450"/>
    <property type="match status" value="1"/>
</dbReference>
<evidence type="ECO:0000256" key="6">
    <source>
        <dbReference type="ARBA" id="ARBA00023033"/>
    </source>
</evidence>
<evidence type="ECO:0000313" key="8">
    <source>
        <dbReference type="Proteomes" id="UP000002484"/>
    </source>
</evidence>
<organism evidence="7 8">
    <name type="scientific">Pseudofrankia inefficax (strain DSM 45817 / CECT 9037 / DDB 130130 / EuI1c)</name>
    <name type="common">Frankia inefficax</name>
    <dbReference type="NCBI Taxonomy" id="298654"/>
    <lineage>
        <taxon>Bacteria</taxon>
        <taxon>Bacillati</taxon>
        <taxon>Actinomycetota</taxon>
        <taxon>Actinomycetes</taxon>
        <taxon>Frankiales</taxon>
        <taxon>Frankiaceae</taxon>
        <taxon>Pseudofrankia</taxon>
    </lineage>
</organism>
<dbReference type="OrthoDB" id="3203662at2"/>
<keyword evidence="3" id="KW-0479">Metal-binding</keyword>
<dbReference type="InterPro" id="IPR001128">
    <property type="entry name" value="Cyt_P450"/>
</dbReference>
<evidence type="ECO:0000256" key="5">
    <source>
        <dbReference type="ARBA" id="ARBA00023004"/>
    </source>
</evidence>
<dbReference type="eggNOG" id="COG2124">
    <property type="taxonomic scope" value="Bacteria"/>
</dbReference>
<dbReference type="InParanoid" id="E3IU46"/>
<keyword evidence="6" id="KW-0503">Monooxygenase</keyword>
<keyword evidence="5" id="KW-0408">Iron</keyword>
<dbReference type="RefSeq" id="WP_013424357.1">
    <property type="nucleotide sequence ID" value="NC_014666.1"/>
</dbReference>
<dbReference type="GO" id="GO:0020037">
    <property type="term" value="F:heme binding"/>
    <property type="evidence" value="ECO:0007669"/>
    <property type="project" value="InterPro"/>
</dbReference>
<sequence>MERDWTSIDNRLNDPLWYRERAEFLAAYRLLRDEDPVHWAKDEAYGRSFWFLTRHEHVKQALGDHMTFSSRHLWTVGRPPRSPRRFTLEQRYELGLEARVVNVDPPIHTYLRRPMNRYFSVPSIAKLTDQIQRYSDEVVDRARGLEKFDLVEEVAAQLPVRVILGMLGVPEEDWALVRNAAGMYTQSHDPRFLVDDDPVKTAETGLRQLIDYAMDLAEERKREPRDDFATVVTEMKIEGEKLSTYELRGWFSALILGGIETSRNAISAGLWQLLVHPDQREIFLSAPAGRALDLVDEVIRWTSPARSLLRVATRDVEMGGKEIRQGDWVLLSLISANHDERVFEDPGRFDLRRDPVDHVGLGDGIHKCLGRNLLRLEFTTLARTLLQAFPDMSCAGEPTWMLDVNGSGLASLEVRPYAAA</sequence>
<dbReference type="GO" id="GO:0008395">
    <property type="term" value="F:steroid hydroxylase activity"/>
    <property type="evidence" value="ECO:0007669"/>
    <property type="project" value="TreeGrafter"/>
</dbReference>
<keyword evidence="4" id="KW-0560">Oxidoreductase</keyword>
<dbReference type="PRINTS" id="PR00359">
    <property type="entry name" value="BP450"/>
</dbReference>
<evidence type="ECO:0000256" key="4">
    <source>
        <dbReference type="ARBA" id="ARBA00023002"/>
    </source>
</evidence>
<dbReference type="InterPro" id="IPR036396">
    <property type="entry name" value="Cyt_P450_sf"/>
</dbReference>
<evidence type="ECO:0000313" key="7">
    <source>
        <dbReference type="EMBL" id="ADP81239.1"/>
    </source>
</evidence>
<dbReference type="Pfam" id="PF00067">
    <property type="entry name" value="p450"/>
    <property type="match status" value="1"/>
</dbReference>
<dbReference type="GO" id="GO:0036199">
    <property type="term" value="F:cholest-4-en-3-one 26-monooxygenase activity"/>
    <property type="evidence" value="ECO:0007669"/>
    <property type="project" value="TreeGrafter"/>
</dbReference>
<evidence type="ECO:0000256" key="2">
    <source>
        <dbReference type="ARBA" id="ARBA00022617"/>
    </source>
</evidence>